<feature type="binding site" evidence="4">
    <location>
        <position position="242"/>
    </location>
    <ligand>
        <name>S-adenosyl-L-methionine</name>
        <dbReference type="ChEBI" id="CHEBI:59789"/>
    </ligand>
</feature>
<dbReference type="PROSITE" id="PS51687">
    <property type="entry name" value="SAM_MT_RNA_M5U"/>
    <property type="match status" value="1"/>
</dbReference>
<keyword evidence="3 4" id="KW-0949">S-adenosyl-L-methionine</keyword>
<dbReference type="EMBL" id="FUHU01000020">
    <property type="protein sequence ID" value="SJM54040.1"/>
    <property type="molecule type" value="Genomic_DNA"/>
</dbReference>
<feature type="active site" description="Nucleophile" evidence="4">
    <location>
        <position position="378"/>
    </location>
</feature>
<evidence type="ECO:0000256" key="2">
    <source>
        <dbReference type="ARBA" id="ARBA00022679"/>
    </source>
</evidence>
<evidence type="ECO:0000256" key="3">
    <source>
        <dbReference type="ARBA" id="ARBA00022691"/>
    </source>
</evidence>
<feature type="binding site" evidence="4">
    <location>
        <position position="274"/>
    </location>
    <ligand>
        <name>S-adenosyl-L-methionine</name>
        <dbReference type="ChEBI" id="CHEBI:59789"/>
    </ligand>
</feature>
<proteinExistence type="inferred from homology"/>
<dbReference type="Gene3D" id="3.40.50.150">
    <property type="entry name" value="Vaccinia Virus protein VP39"/>
    <property type="match status" value="2"/>
</dbReference>
<evidence type="ECO:0000256" key="4">
    <source>
        <dbReference type="PROSITE-ProRule" id="PRU01024"/>
    </source>
</evidence>
<dbReference type="GeneID" id="303172379"/>
<protein>
    <submittedName>
        <fullName evidence="6">23S rRNA (Uracil-5-)-methyltransferase RumA</fullName>
        <ecNumber evidence="6">2.1.1.-</ecNumber>
    </submittedName>
</protein>
<dbReference type="Gene3D" id="2.40.50.1070">
    <property type="match status" value="1"/>
</dbReference>
<name>A0A1R4FDH4_9MICO</name>
<dbReference type="SUPFAM" id="SSF50249">
    <property type="entry name" value="Nucleic acid-binding proteins"/>
    <property type="match status" value="1"/>
</dbReference>
<dbReference type="InterPro" id="IPR010280">
    <property type="entry name" value="U5_MeTrfase_fam"/>
</dbReference>
<dbReference type="Pfam" id="PF01938">
    <property type="entry name" value="TRAM"/>
    <property type="match status" value="1"/>
</dbReference>
<organism evidence="6 7">
    <name type="scientific">Agrococcus casei LMG 22410</name>
    <dbReference type="NCBI Taxonomy" id="1255656"/>
    <lineage>
        <taxon>Bacteria</taxon>
        <taxon>Bacillati</taxon>
        <taxon>Actinomycetota</taxon>
        <taxon>Actinomycetes</taxon>
        <taxon>Micrococcales</taxon>
        <taxon>Microbacteriaceae</taxon>
        <taxon>Agrococcus</taxon>
    </lineage>
</organism>
<dbReference type="PANTHER" id="PTHR11061:SF30">
    <property type="entry name" value="TRNA (URACIL(54)-C(5))-METHYLTRANSFERASE"/>
    <property type="match status" value="1"/>
</dbReference>
<dbReference type="PROSITE" id="PS50926">
    <property type="entry name" value="TRAM"/>
    <property type="match status" value="1"/>
</dbReference>
<dbReference type="InterPro" id="IPR012340">
    <property type="entry name" value="NA-bd_OB-fold"/>
</dbReference>
<evidence type="ECO:0000256" key="1">
    <source>
        <dbReference type="ARBA" id="ARBA00022603"/>
    </source>
</evidence>
<feature type="binding site" evidence="4">
    <location>
        <position position="298"/>
    </location>
    <ligand>
        <name>S-adenosyl-L-methionine</name>
        <dbReference type="ChEBI" id="CHEBI:59789"/>
    </ligand>
</feature>
<dbReference type="RefSeq" id="WP_234988414.1">
    <property type="nucleotide sequence ID" value="NZ_FUHU01000020.1"/>
</dbReference>
<comment type="similarity">
    <text evidence="4">Belongs to the class I-like SAM-binding methyltransferase superfamily. RNA M5U methyltransferase family.</text>
</comment>
<gene>
    <name evidence="6" type="ORF">CZ674_04060</name>
</gene>
<dbReference type="SUPFAM" id="SSF53335">
    <property type="entry name" value="S-adenosyl-L-methionine-dependent methyltransferases"/>
    <property type="match status" value="1"/>
</dbReference>
<keyword evidence="2 4" id="KW-0808">Transferase</keyword>
<dbReference type="AlphaFoldDB" id="A0A1R4FDH4"/>
<dbReference type="Pfam" id="PF05958">
    <property type="entry name" value="tRNA_U5-meth_tr"/>
    <property type="match status" value="1"/>
</dbReference>
<feature type="domain" description="TRAM" evidence="5">
    <location>
        <begin position="9"/>
        <end position="67"/>
    </location>
</feature>
<evidence type="ECO:0000313" key="7">
    <source>
        <dbReference type="Proteomes" id="UP000195787"/>
    </source>
</evidence>
<dbReference type="GO" id="GO:0070475">
    <property type="term" value="P:rRNA base methylation"/>
    <property type="evidence" value="ECO:0007669"/>
    <property type="project" value="TreeGrafter"/>
</dbReference>
<dbReference type="Proteomes" id="UP000195787">
    <property type="component" value="Unassembled WGS sequence"/>
</dbReference>
<dbReference type="PANTHER" id="PTHR11061">
    <property type="entry name" value="RNA M5U METHYLTRANSFERASE"/>
    <property type="match status" value="1"/>
</dbReference>
<evidence type="ECO:0000259" key="5">
    <source>
        <dbReference type="PROSITE" id="PS50926"/>
    </source>
</evidence>
<dbReference type="Gene3D" id="2.40.50.140">
    <property type="entry name" value="Nucleic acid-binding proteins"/>
    <property type="match status" value="1"/>
</dbReference>
<accession>A0A1R4FDH4</accession>
<dbReference type="InterPro" id="IPR029063">
    <property type="entry name" value="SAM-dependent_MTases_sf"/>
</dbReference>
<reference evidence="6 7" key="1">
    <citation type="submission" date="2017-02" db="EMBL/GenBank/DDBJ databases">
        <authorList>
            <person name="Peterson S.W."/>
        </authorList>
    </citation>
    <scope>NUCLEOTIDE SEQUENCE [LARGE SCALE GENOMIC DNA]</scope>
    <source>
        <strain evidence="6 7">LMG 22410</strain>
    </source>
</reference>
<dbReference type="InterPro" id="IPR002792">
    <property type="entry name" value="TRAM_dom"/>
</dbReference>
<sequence length="421" mass="45312">MAKRDLRNSLTAGDTLEVVVDNVAHGGIFVARTEHGVVFVPEALPGERVRVEVSRVQKSFAHSELLEVLEPSSDRVEHFWPEARLDRAPEHRAGGAEFGHIKLAKQRELKTQVLREAMQRFGGVEADARVVAAPGDNDARGLGWRTRVRLQVSEAGRQGPFAARTHNVVPVSSLPLAAPSIQRDALLDERLVGAAIVDYVALADGSTDIIASEAGAEAGRSDTIVELVGDREFQLDRAGFWQVHREAPALLTDAVRRAIDVSLADPKAANLDLYGGVGLFAAALGDLLGSTTRVTSVEGNEIATDHAAENLAEWVGAQTATASVQQYLKSTLERASAAERDRFRAATVVLDPPRAGAGEPVIDLLADYAPAQLVYVACDPVALARDTGLLRARGYELATLESYDLFPHTHHLESVAAFRRA</sequence>
<evidence type="ECO:0000313" key="6">
    <source>
        <dbReference type="EMBL" id="SJM54040.1"/>
    </source>
</evidence>
<keyword evidence="7" id="KW-1185">Reference proteome</keyword>
<feature type="binding site" evidence="4">
    <location>
        <position position="351"/>
    </location>
    <ligand>
        <name>S-adenosyl-L-methionine</name>
        <dbReference type="ChEBI" id="CHEBI:59789"/>
    </ligand>
</feature>
<dbReference type="EC" id="2.1.1.-" evidence="6"/>
<keyword evidence="1 4" id="KW-0489">Methyltransferase</keyword>
<dbReference type="GO" id="GO:0070041">
    <property type="term" value="F:rRNA (uridine-C5-)-methyltransferase activity"/>
    <property type="evidence" value="ECO:0007669"/>
    <property type="project" value="TreeGrafter"/>
</dbReference>